<dbReference type="InterPro" id="IPR026265">
    <property type="entry name" value="LptC"/>
</dbReference>
<dbReference type="Pfam" id="PF06835">
    <property type="entry name" value="LptC"/>
    <property type="match status" value="1"/>
</dbReference>
<keyword evidence="1" id="KW-0732">Signal</keyword>
<dbReference type="InterPro" id="IPR010664">
    <property type="entry name" value="LipoPS_assembly_LptC-rel"/>
</dbReference>
<comment type="caution">
    <text evidence="2">The sequence shown here is derived from an EMBL/GenBank/DDBJ whole genome shotgun (WGS) entry which is preliminary data.</text>
</comment>
<feature type="signal peptide" evidence="1">
    <location>
        <begin position="1"/>
        <end position="24"/>
    </location>
</feature>
<name>A0ABP9M303_9BURK</name>
<dbReference type="NCBIfam" id="TIGR04409">
    <property type="entry name" value="LptC_YrbK"/>
    <property type="match status" value="1"/>
</dbReference>
<dbReference type="Proteomes" id="UP001500227">
    <property type="component" value="Unassembled WGS sequence"/>
</dbReference>
<dbReference type="EMBL" id="BAABKD010000009">
    <property type="protein sequence ID" value="GAA5090217.1"/>
    <property type="molecule type" value="Genomic_DNA"/>
</dbReference>
<dbReference type="Gene3D" id="2.60.450.10">
    <property type="entry name" value="Lipopolysaccharide (LPS) transport protein A like domain"/>
    <property type="match status" value="1"/>
</dbReference>
<organism evidence="2 3">
    <name type="scientific">Paenalcaligenes hermetiae</name>
    <dbReference type="NCBI Taxonomy" id="1157987"/>
    <lineage>
        <taxon>Bacteria</taxon>
        <taxon>Pseudomonadati</taxon>
        <taxon>Pseudomonadota</taxon>
        <taxon>Betaproteobacteria</taxon>
        <taxon>Burkholderiales</taxon>
        <taxon>Alcaligenaceae</taxon>
        <taxon>Paenalcaligenes</taxon>
    </lineage>
</organism>
<keyword evidence="3" id="KW-1185">Reference proteome</keyword>
<gene>
    <name evidence="2" type="primary">lptC</name>
    <name evidence="2" type="ORF">GCM10023337_14220</name>
</gene>
<evidence type="ECO:0000313" key="3">
    <source>
        <dbReference type="Proteomes" id="UP001500227"/>
    </source>
</evidence>
<protein>
    <submittedName>
        <fullName evidence="2">LPS export ABC transporter periplasmic protein LptC</fullName>
    </submittedName>
</protein>
<reference evidence="3" key="1">
    <citation type="journal article" date="2019" name="Int. J. Syst. Evol. Microbiol.">
        <title>The Global Catalogue of Microorganisms (GCM) 10K type strain sequencing project: providing services to taxonomists for standard genome sequencing and annotation.</title>
        <authorList>
            <consortium name="The Broad Institute Genomics Platform"/>
            <consortium name="The Broad Institute Genome Sequencing Center for Infectious Disease"/>
            <person name="Wu L."/>
            <person name="Ma J."/>
        </authorList>
    </citation>
    <scope>NUCLEOTIDE SEQUENCE [LARGE SCALE GENOMIC DNA]</scope>
    <source>
        <strain evidence="3">JCM 18423</strain>
    </source>
</reference>
<proteinExistence type="predicted"/>
<evidence type="ECO:0000256" key="1">
    <source>
        <dbReference type="SAM" id="SignalP"/>
    </source>
</evidence>
<accession>A0ABP9M303</accession>
<sequence>MRERLPALTALLLLAALVAGTWWAAHYTHSTVELDPPRRYTHEPDSWANDFVMLRTDEQGIAVNRLEGRFMQHYPDDDSYHVDAATALVKQKENPLTTATADLAIMDEAGQRIQMIGNAYVHRQPDTKGDRFSIRSDQLTIYVDEDKITTDRPAVIINGPNILQGIGVEYDNTSRQLQVHRNAQVTLTPAQPPPAP</sequence>
<evidence type="ECO:0000313" key="2">
    <source>
        <dbReference type="EMBL" id="GAA5090217.1"/>
    </source>
</evidence>
<feature type="chain" id="PRO_5046926921" evidence="1">
    <location>
        <begin position="25"/>
        <end position="196"/>
    </location>
</feature>
<dbReference type="RefSeq" id="WP_345370675.1">
    <property type="nucleotide sequence ID" value="NZ_BAABKD010000009.1"/>
</dbReference>